<feature type="transmembrane region" description="Helical" evidence="2">
    <location>
        <begin position="206"/>
        <end position="228"/>
    </location>
</feature>
<dbReference type="GO" id="GO:0048038">
    <property type="term" value="F:quinone binding"/>
    <property type="evidence" value="ECO:0007669"/>
    <property type="project" value="UniProtKB-UniRule"/>
</dbReference>
<organism evidence="3 4">
    <name type="scientific">Bremerella volcania</name>
    <dbReference type="NCBI Taxonomy" id="2527984"/>
    <lineage>
        <taxon>Bacteria</taxon>
        <taxon>Pseudomonadati</taxon>
        <taxon>Planctomycetota</taxon>
        <taxon>Planctomycetia</taxon>
        <taxon>Pirellulales</taxon>
        <taxon>Pirellulaceae</taxon>
        <taxon>Bremerella</taxon>
    </lineage>
</organism>
<comment type="subcellular location">
    <subcellularLocation>
        <location evidence="2">Cell membrane</location>
        <topology evidence="2">Multi-pass membrane protein</topology>
    </subcellularLocation>
</comment>
<dbReference type="RefSeq" id="WP_196782188.1">
    <property type="nucleotide sequence ID" value="NZ_CP036289.1"/>
</dbReference>
<keyword evidence="2" id="KW-0874">Quinone</keyword>
<comment type="catalytic activity">
    <reaction evidence="2">
        <text>a quinone + NADH + 5 H(+)(in) = a quinol + NAD(+) + 4 H(+)(out)</text>
        <dbReference type="Rhea" id="RHEA:57888"/>
        <dbReference type="ChEBI" id="CHEBI:15378"/>
        <dbReference type="ChEBI" id="CHEBI:24646"/>
        <dbReference type="ChEBI" id="CHEBI:57540"/>
        <dbReference type="ChEBI" id="CHEBI:57945"/>
        <dbReference type="ChEBI" id="CHEBI:132124"/>
    </reaction>
</comment>
<dbReference type="InterPro" id="IPR042106">
    <property type="entry name" value="Nuo/plastoQ_OxRdtase_6_NuoJ"/>
</dbReference>
<protein>
    <recommendedName>
        <fullName evidence="2">NADH-quinone oxidoreductase subunit J</fullName>
        <ecNumber evidence="2">7.1.1.-</ecNumber>
    </recommendedName>
</protein>
<dbReference type="PANTHER" id="PTHR33269:SF17">
    <property type="entry name" value="NADH-UBIQUINONE OXIDOREDUCTASE CHAIN 6"/>
    <property type="match status" value="1"/>
</dbReference>
<dbReference type="GO" id="GO:0008137">
    <property type="term" value="F:NADH dehydrogenase (ubiquinone) activity"/>
    <property type="evidence" value="ECO:0007669"/>
    <property type="project" value="UniProtKB-UniRule"/>
</dbReference>
<evidence type="ECO:0000313" key="3">
    <source>
        <dbReference type="EMBL" id="QDU77568.1"/>
    </source>
</evidence>
<feature type="transmembrane region" description="Helical" evidence="2">
    <location>
        <begin position="71"/>
        <end position="90"/>
    </location>
</feature>
<sequence length="240" mass="25764">MTPLLAATSEAAINWHTVMFYVIALCACGFAVIVALTNNIVRMAFALIVSLAATSGLLFLAGAYFVGAMQLMIYVGGTVVLLIFGVMLTAQKAFITMRTQAGDWILGLLVGGTLLAVLVQLVFLIPEWQSSNYQSTADAQLVAYAEELKSQRARGEEITAEQRRRLELMAVKASEGMPQRTGEIGLALIGVRADKIESEQTGLAGYLLPFEIVSVHLLVVLVGAAFLARAKRHHHGGDVS</sequence>
<keyword evidence="2" id="KW-0812">Transmembrane</keyword>
<comment type="similarity">
    <text evidence="1 2">Belongs to the complex I subunit 6 family.</text>
</comment>
<comment type="function">
    <text evidence="2">NDH-1 shuttles electrons from NADH, via FMN and iron-sulfur (Fe-S) centers, to quinones in the respiratory chain. Couples the redox reaction to proton translocation (for every two electrons transferred, four hydrogen ions are translocated across the cytoplasmic membrane), and thus conserves the redox energy in a proton gradient.</text>
</comment>
<dbReference type="AlphaFoldDB" id="A0A518CEC3"/>
<feature type="transmembrane region" description="Helical" evidence="2">
    <location>
        <begin position="12"/>
        <end position="36"/>
    </location>
</feature>
<keyword evidence="2" id="KW-0472">Membrane</keyword>
<evidence type="ECO:0000256" key="1">
    <source>
        <dbReference type="ARBA" id="ARBA00005698"/>
    </source>
</evidence>
<dbReference type="EMBL" id="CP036289">
    <property type="protein sequence ID" value="QDU77568.1"/>
    <property type="molecule type" value="Genomic_DNA"/>
</dbReference>
<feature type="transmembrane region" description="Helical" evidence="2">
    <location>
        <begin position="43"/>
        <end position="65"/>
    </location>
</feature>
<dbReference type="Gene3D" id="1.20.120.1200">
    <property type="entry name" value="NADH-ubiquinone/plastoquinone oxidoreductase chain 6, subunit NuoJ"/>
    <property type="match status" value="1"/>
</dbReference>
<keyword evidence="2" id="KW-1133">Transmembrane helix</keyword>
<dbReference type="GO" id="GO:0016491">
    <property type="term" value="F:oxidoreductase activity"/>
    <property type="evidence" value="ECO:0007669"/>
    <property type="project" value="UniProtKB-KW"/>
</dbReference>
<feature type="transmembrane region" description="Helical" evidence="2">
    <location>
        <begin position="102"/>
        <end position="125"/>
    </location>
</feature>
<dbReference type="KEGG" id="bvo:Pan97_46390"/>
<keyword evidence="4" id="KW-1185">Reference proteome</keyword>
<keyword evidence="2" id="KW-0520">NAD</keyword>
<dbReference type="Proteomes" id="UP000318626">
    <property type="component" value="Chromosome"/>
</dbReference>
<gene>
    <name evidence="3" type="primary">nuoJ</name>
    <name evidence="3" type="ORF">Pan97_46390</name>
</gene>
<name>A0A518CEC3_9BACT</name>
<dbReference type="InterPro" id="IPR001457">
    <property type="entry name" value="NADH_UbQ/plastoQ_OxRdtase_su6"/>
</dbReference>
<accession>A0A518CEC3</accession>
<keyword evidence="3" id="KW-0560">Oxidoreductase</keyword>
<proteinExistence type="inferred from homology"/>
<evidence type="ECO:0000313" key="4">
    <source>
        <dbReference type="Proteomes" id="UP000318626"/>
    </source>
</evidence>
<keyword evidence="2" id="KW-1003">Cell membrane</keyword>
<dbReference type="Pfam" id="PF00499">
    <property type="entry name" value="Oxidored_q3"/>
    <property type="match status" value="1"/>
</dbReference>
<evidence type="ECO:0000256" key="2">
    <source>
        <dbReference type="RuleBase" id="RU004429"/>
    </source>
</evidence>
<dbReference type="GO" id="GO:0005886">
    <property type="term" value="C:plasma membrane"/>
    <property type="evidence" value="ECO:0007669"/>
    <property type="project" value="UniProtKB-SubCell"/>
</dbReference>
<dbReference type="PANTHER" id="PTHR33269">
    <property type="entry name" value="NADH-UBIQUINONE OXIDOREDUCTASE CHAIN 6"/>
    <property type="match status" value="1"/>
</dbReference>
<dbReference type="EC" id="7.1.1.-" evidence="2"/>
<reference evidence="4" key="1">
    <citation type="submission" date="2019-02" db="EMBL/GenBank/DDBJ databases">
        <title>Deep-cultivation of Planctomycetes and their phenomic and genomic characterization uncovers novel biology.</title>
        <authorList>
            <person name="Wiegand S."/>
            <person name="Jogler M."/>
            <person name="Boedeker C."/>
            <person name="Pinto D."/>
            <person name="Vollmers J."/>
            <person name="Rivas-Marin E."/>
            <person name="Kohn T."/>
            <person name="Peeters S.H."/>
            <person name="Heuer A."/>
            <person name="Rast P."/>
            <person name="Oberbeckmann S."/>
            <person name="Bunk B."/>
            <person name="Jeske O."/>
            <person name="Meyerdierks A."/>
            <person name="Storesund J.E."/>
            <person name="Kallscheuer N."/>
            <person name="Luecker S."/>
            <person name="Lage O.M."/>
            <person name="Pohl T."/>
            <person name="Merkel B.J."/>
            <person name="Hornburger P."/>
            <person name="Mueller R.-W."/>
            <person name="Bruemmer F."/>
            <person name="Labrenz M."/>
            <person name="Spormann A.M."/>
            <person name="Op den Camp H."/>
            <person name="Overmann J."/>
            <person name="Amann R."/>
            <person name="Jetten M.S.M."/>
            <person name="Mascher T."/>
            <person name="Medema M.H."/>
            <person name="Devos D.P."/>
            <person name="Kaster A.-K."/>
            <person name="Ovreas L."/>
            <person name="Rohde M."/>
            <person name="Galperin M.Y."/>
            <person name="Jogler C."/>
        </authorList>
    </citation>
    <scope>NUCLEOTIDE SEQUENCE [LARGE SCALE GENOMIC DNA]</scope>
    <source>
        <strain evidence="4">Pan97</strain>
    </source>
</reference>